<accession>A0A6L9L8Y1</accession>
<proteinExistence type="predicted"/>
<dbReference type="AlphaFoldDB" id="A0A6L9L8Y1"/>
<reference evidence="1 2" key="1">
    <citation type="submission" date="2020-02" db="EMBL/GenBank/DDBJ databases">
        <title>Draft genome sequence of two Spirosoma agri KCTC 52727 and Spirosoma terrae KCTC 52035.</title>
        <authorList>
            <person name="Rojas J."/>
            <person name="Ambika Manirajan B."/>
            <person name="Suarez C."/>
            <person name="Ratering S."/>
            <person name="Schnell S."/>
        </authorList>
    </citation>
    <scope>NUCLEOTIDE SEQUENCE [LARGE SCALE GENOMIC DNA]</scope>
    <source>
        <strain evidence="1 2">KCTC 52035</strain>
    </source>
</reference>
<organism evidence="1 2">
    <name type="scientific">Spirosoma terrae</name>
    <dbReference type="NCBI Taxonomy" id="1968276"/>
    <lineage>
        <taxon>Bacteria</taxon>
        <taxon>Pseudomonadati</taxon>
        <taxon>Bacteroidota</taxon>
        <taxon>Cytophagia</taxon>
        <taxon>Cytophagales</taxon>
        <taxon>Cytophagaceae</taxon>
        <taxon>Spirosoma</taxon>
    </lineage>
</organism>
<dbReference type="Proteomes" id="UP000474175">
    <property type="component" value="Unassembled WGS sequence"/>
</dbReference>
<dbReference type="EMBL" id="JAAFZH010000005">
    <property type="protein sequence ID" value="NDU95822.1"/>
    <property type="molecule type" value="Genomic_DNA"/>
</dbReference>
<evidence type="ECO:0000313" key="2">
    <source>
        <dbReference type="Proteomes" id="UP000474175"/>
    </source>
</evidence>
<dbReference type="RefSeq" id="WP_163948646.1">
    <property type="nucleotide sequence ID" value="NZ_JAAFZH010000005.1"/>
</dbReference>
<gene>
    <name evidence="1" type="ORF">GK108_13140</name>
</gene>
<protein>
    <submittedName>
        <fullName evidence="1">Uncharacterized protein</fullName>
    </submittedName>
</protein>
<evidence type="ECO:0000313" key="1">
    <source>
        <dbReference type="EMBL" id="NDU95822.1"/>
    </source>
</evidence>
<sequence length="119" mass="13837">MLRYLLALILVFCGSFYRVSAQTKRDTLFPTYRQIKPTQNEIIDYRPNADTYSRSRRINIFDYPAGTVTYYLNEQPTSDINYVKQVLANKSVSVETISISPPDNRGKRQIRITYTVEGQ</sequence>
<name>A0A6L9L8Y1_9BACT</name>
<keyword evidence="2" id="KW-1185">Reference proteome</keyword>
<comment type="caution">
    <text evidence="1">The sequence shown here is derived from an EMBL/GenBank/DDBJ whole genome shotgun (WGS) entry which is preliminary data.</text>
</comment>